<evidence type="ECO:0000313" key="2">
    <source>
        <dbReference type="RefSeq" id="XP_015189828.1"/>
    </source>
</evidence>
<accession>A0ABM1JBJ0</accession>
<keyword evidence="1" id="KW-1185">Reference proteome</keyword>
<dbReference type="RefSeq" id="XP_015189828.1">
    <property type="nucleotide sequence ID" value="XM_015334342.1"/>
</dbReference>
<name>A0ABM1JBJ0_POLDO</name>
<gene>
    <name evidence="2" type="primary">LOC107073648</name>
</gene>
<dbReference type="GeneID" id="107073648"/>
<dbReference type="Gene3D" id="3.10.10.10">
    <property type="entry name" value="HIV Type 1 Reverse Transcriptase, subunit A, domain 1"/>
    <property type="match status" value="1"/>
</dbReference>
<organism evidence="1 2">
    <name type="scientific">Polistes dominula</name>
    <name type="common">European paper wasp</name>
    <name type="synonym">Vespa dominula</name>
    <dbReference type="NCBI Taxonomy" id="743375"/>
    <lineage>
        <taxon>Eukaryota</taxon>
        <taxon>Metazoa</taxon>
        <taxon>Ecdysozoa</taxon>
        <taxon>Arthropoda</taxon>
        <taxon>Hexapoda</taxon>
        <taxon>Insecta</taxon>
        <taxon>Pterygota</taxon>
        <taxon>Neoptera</taxon>
        <taxon>Endopterygota</taxon>
        <taxon>Hymenoptera</taxon>
        <taxon>Apocrita</taxon>
        <taxon>Aculeata</taxon>
        <taxon>Vespoidea</taxon>
        <taxon>Vespidae</taxon>
        <taxon>Polistinae</taxon>
        <taxon>Polistini</taxon>
        <taxon>Polistes</taxon>
    </lineage>
</organism>
<evidence type="ECO:0000313" key="1">
    <source>
        <dbReference type="Proteomes" id="UP000694924"/>
    </source>
</evidence>
<reference evidence="2" key="1">
    <citation type="submission" date="2025-08" db="UniProtKB">
        <authorList>
            <consortium name="RefSeq"/>
        </authorList>
    </citation>
    <scope>IDENTIFICATION</scope>
    <source>
        <tissue evidence="2">Whole body</tissue>
    </source>
</reference>
<dbReference type="Proteomes" id="UP000694924">
    <property type="component" value="Unplaced"/>
</dbReference>
<dbReference type="SUPFAM" id="SSF50630">
    <property type="entry name" value="Acid proteases"/>
    <property type="match status" value="1"/>
</dbReference>
<proteinExistence type="predicted"/>
<protein>
    <submittedName>
        <fullName evidence="2">Uncharacterized protein LOC107073648</fullName>
    </submittedName>
</protein>
<dbReference type="InterPro" id="IPR021109">
    <property type="entry name" value="Peptidase_aspartic_dom_sf"/>
</dbReference>
<sequence length="193" mass="21133">MLINCGSVISLLQRRLVSGPLSQDSLQLIAANGSPIHTYGRRLLTLNLGLQREFPWIFTVADVPVPILGADFLNHTGFLGDIRRQRLVDPASSKESTVHYQKASVHGVDAIAGPSDLHYRTTYDKLLAEYADLAQPSERGAALQGSSVVHRITTSGPPVFERPRRLSGERLAAAKATFDRLLRQEVIRPSSSP</sequence>